<evidence type="ECO:0000256" key="11">
    <source>
        <dbReference type="PIRSR" id="PIRSR605792-51"/>
    </source>
</evidence>
<dbReference type="FunFam" id="3.40.30.10:FF:000042">
    <property type="entry name" value="protein disulfide-isomerase A2"/>
    <property type="match status" value="1"/>
</dbReference>
<feature type="compositionally biased region" description="Basic and acidic residues" evidence="14">
    <location>
        <begin position="517"/>
        <end position="528"/>
    </location>
</feature>
<dbReference type="CDD" id="cd02961">
    <property type="entry name" value="PDI_a_family"/>
    <property type="match status" value="1"/>
</dbReference>
<feature type="chain" id="PRO_5018809614" description="Protein disulfide-isomerase" evidence="13">
    <location>
        <begin position="18"/>
        <end position="528"/>
    </location>
</feature>
<dbReference type="STRING" id="299467.A0A443SS76"/>
<dbReference type="CDD" id="cd02995">
    <property type="entry name" value="PDI_a_PDI_a'_C"/>
    <property type="match status" value="1"/>
</dbReference>
<dbReference type="Gene3D" id="3.40.30.10">
    <property type="entry name" value="Glutaredoxin"/>
    <property type="match status" value="4"/>
</dbReference>
<dbReference type="GO" id="GO:0006457">
    <property type="term" value="P:protein folding"/>
    <property type="evidence" value="ECO:0007669"/>
    <property type="project" value="TreeGrafter"/>
</dbReference>
<gene>
    <name evidence="16" type="ORF">B4U80_00702</name>
</gene>
<dbReference type="GO" id="GO:0003756">
    <property type="term" value="F:protein disulfide isomerase activity"/>
    <property type="evidence" value="ECO:0007669"/>
    <property type="project" value="UniProtKB-EC"/>
</dbReference>
<comment type="subcellular location">
    <subcellularLocation>
        <location evidence="2">Endoplasmic reticulum lumen</location>
    </subcellularLocation>
</comment>
<evidence type="ECO:0000256" key="2">
    <source>
        <dbReference type="ARBA" id="ARBA00004319"/>
    </source>
</evidence>
<dbReference type="SUPFAM" id="SSF52833">
    <property type="entry name" value="Thioredoxin-like"/>
    <property type="match status" value="4"/>
</dbReference>
<evidence type="ECO:0000313" key="16">
    <source>
        <dbReference type="EMBL" id="RWS30390.1"/>
    </source>
</evidence>
<feature type="disulfide bond" description="Redox-active" evidence="11">
    <location>
        <begin position="394"/>
        <end position="397"/>
    </location>
</feature>
<protein>
    <recommendedName>
        <fullName evidence="4 13">Protein disulfide-isomerase</fullName>
        <ecNumber evidence="4 13">5.3.4.1</ecNumber>
    </recommendedName>
</protein>
<keyword evidence="9 13" id="KW-0413">Isomerase</keyword>
<evidence type="ECO:0000256" key="13">
    <source>
        <dbReference type="RuleBase" id="RU361130"/>
    </source>
</evidence>
<dbReference type="PROSITE" id="PS00194">
    <property type="entry name" value="THIOREDOXIN_1"/>
    <property type="match status" value="2"/>
</dbReference>
<organism evidence="16 17">
    <name type="scientific">Leptotrombidium deliense</name>
    <dbReference type="NCBI Taxonomy" id="299467"/>
    <lineage>
        <taxon>Eukaryota</taxon>
        <taxon>Metazoa</taxon>
        <taxon>Ecdysozoa</taxon>
        <taxon>Arthropoda</taxon>
        <taxon>Chelicerata</taxon>
        <taxon>Arachnida</taxon>
        <taxon>Acari</taxon>
        <taxon>Acariformes</taxon>
        <taxon>Trombidiformes</taxon>
        <taxon>Prostigmata</taxon>
        <taxon>Anystina</taxon>
        <taxon>Parasitengona</taxon>
        <taxon>Trombiculoidea</taxon>
        <taxon>Trombiculidae</taxon>
        <taxon>Leptotrombidium</taxon>
    </lineage>
</organism>
<dbReference type="OrthoDB" id="72053at2759"/>
<evidence type="ECO:0000256" key="7">
    <source>
        <dbReference type="ARBA" id="ARBA00022824"/>
    </source>
</evidence>
<dbReference type="FunFam" id="3.40.30.10:FF:000030">
    <property type="entry name" value="Protein disulfide-isomerase"/>
    <property type="match status" value="1"/>
</dbReference>
<dbReference type="FunFam" id="3.40.30.10:FF:000027">
    <property type="entry name" value="protein disulfide-isomerase A2"/>
    <property type="match status" value="1"/>
</dbReference>
<dbReference type="EC" id="5.3.4.1" evidence="4 13"/>
<dbReference type="NCBIfam" id="TIGR01126">
    <property type="entry name" value="pdi_dom"/>
    <property type="match status" value="2"/>
</dbReference>
<evidence type="ECO:0000256" key="3">
    <source>
        <dbReference type="ARBA" id="ARBA00006347"/>
    </source>
</evidence>
<feature type="signal peptide" evidence="13">
    <location>
        <begin position="1"/>
        <end position="17"/>
    </location>
</feature>
<dbReference type="CDD" id="cd02982">
    <property type="entry name" value="PDI_b'_family"/>
    <property type="match status" value="1"/>
</dbReference>
<reference evidence="16 17" key="1">
    <citation type="journal article" date="2018" name="Gigascience">
        <title>Genomes of trombidid mites reveal novel predicted allergens and laterally-transferred genes associated with secondary metabolism.</title>
        <authorList>
            <person name="Dong X."/>
            <person name="Chaisiri K."/>
            <person name="Xia D."/>
            <person name="Armstrong S.D."/>
            <person name="Fang Y."/>
            <person name="Donnelly M.J."/>
            <person name="Kadowaki T."/>
            <person name="McGarry J.W."/>
            <person name="Darby A.C."/>
            <person name="Makepeace B.L."/>
        </authorList>
    </citation>
    <scope>NUCLEOTIDE SEQUENCE [LARGE SCALE GENOMIC DNA]</scope>
    <source>
        <strain evidence="16">UoL-UT</strain>
    </source>
</reference>
<comment type="catalytic activity">
    <reaction evidence="1 13">
        <text>Catalyzes the rearrangement of -S-S- bonds in proteins.</text>
        <dbReference type="EC" id="5.3.4.1"/>
    </reaction>
</comment>
<dbReference type="NCBIfam" id="TIGR01130">
    <property type="entry name" value="ER_PDI_fam"/>
    <property type="match status" value="1"/>
</dbReference>
<keyword evidence="10 11" id="KW-0676">Redox-active center</keyword>
<dbReference type="CDD" id="cd02981">
    <property type="entry name" value="PDI_b_family"/>
    <property type="match status" value="1"/>
</dbReference>
<dbReference type="FunFam" id="3.40.30.10:FF:000023">
    <property type="entry name" value="Protein disulfide-isomerase"/>
    <property type="match status" value="1"/>
</dbReference>
<evidence type="ECO:0000256" key="12">
    <source>
        <dbReference type="RuleBase" id="RU004208"/>
    </source>
</evidence>
<name>A0A443SS76_9ACAR</name>
<dbReference type="AlphaFoldDB" id="A0A443SS76"/>
<feature type="domain" description="Thioredoxin" evidence="15">
    <location>
        <begin position="5"/>
        <end position="131"/>
    </location>
</feature>
<dbReference type="Pfam" id="PF13848">
    <property type="entry name" value="Thioredoxin_6"/>
    <property type="match status" value="1"/>
</dbReference>
<dbReference type="InterPro" id="IPR017937">
    <property type="entry name" value="Thioredoxin_CS"/>
</dbReference>
<evidence type="ECO:0000256" key="4">
    <source>
        <dbReference type="ARBA" id="ARBA00012723"/>
    </source>
</evidence>
<keyword evidence="7" id="KW-0256">Endoplasmic reticulum</keyword>
<evidence type="ECO:0000256" key="10">
    <source>
        <dbReference type="ARBA" id="ARBA00023284"/>
    </source>
</evidence>
<evidence type="ECO:0000256" key="6">
    <source>
        <dbReference type="ARBA" id="ARBA00022737"/>
    </source>
</evidence>
<evidence type="ECO:0000256" key="9">
    <source>
        <dbReference type="ARBA" id="ARBA00023235"/>
    </source>
</evidence>
<dbReference type="InterPro" id="IPR013766">
    <property type="entry name" value="Thioredoxin_domain"/>
</dbReference>
<dbReference type="Proteomes" id="UP000288716">
    <property type="component" value="Unassembled WGS sequence"/>
</dbReference>
<dbReference type="EMBL" id="NCKV01000524">
    <property type="protein sequence ID" value="RWS30390.1"/>
    <property type="molecule type" value="Genomic_DNA"/>
</dbReference>
<evidence type="ECO:0000313" key="17">
    <source>
        <dbReference type="Proteomes" id="UP000288716"/>
    </source>
</evidence>
<evidence type="ECO:0000256" key="14">
    <source>
        <dbReference type="SAM" id="MobiDB-lite"/>
    </source>
</evidence>
<evidence type="ECO:0000256" key="5">
    <source>
        <dbReference type="ARBA" id="ARBA00022729"/>
    </source>
</evidence>
<keyword evidence="8 11" id="KW-1015">Disulfide bond</keyword>
<keyword evidence="17" id="KW-1185">Reference proteome</keyword>
<proteinExistence type="inferred from homology"/>
<keyword evidence="5 13" id="KW-0732">Signal</keyword>
<dbReference type="PROSITE" id="PS51352">
    <property type="entry name" value="THIOREDOXIN_2"/>
    <property type="match status" value="2"/>
</dbReference>
<evidence type="ECO:0000256" key="8">
    <source>
        <dbReference type="ARBA" id="ARBA00023157"/>
    </source>
</evidence>
<comment type="caution">
    <text evidence="16">The sequence shown here is derived from an EMBL/GenBank/DDBJ whole genome shotgun (WGS) entry which is preliminary data.</text>
</comment>
<feature type="domain" description="Thioredoxin" evidence="15">
    <location>
        <begin position="330"/>
        <end position="501"/>
    </location>
</feature>
<comment type="similarity">
    <text evidence="3 12">Belongs to the protein disulfide isomerase family.</text>
</comment>
<dbReference type="PANTHER" id="PTHR18929:SF240">
    <property type="entry name" value="PROTEIN DISULFIDE-ISOMERASE"/>
    <property type="match status" value="1"/>
</dbReference>
<feature type="disulfide bond" description="Redox-active" evidence="11">
    <location>
        <begin position="53"/>
        <end position="56"/>
    </location>
</feature>
<evidence type="ECO:0000256" key="1">
    <source>
        <dbReference type="ARBA" id="ARBA00001182"/>
    </source>
</evidence>
<dbReference type="PRINTS" id="PR00421">
    <property type="entry name" value="THIOREDOXIN"/>
</dbReference>
<accession>A0A443SS76</accession>
<evidence type="ECO:0000259" key="15">
    <source>
        <dbReference type="PROSITE" id="PS51352"/>
    </source>
</evidence>
<feature type="region of interest" description="Disordered" evidence="14">
    <location>
        <begin position="492"/>
        <end position="528"/>
    </location>
</feature>
<dbReference type="Pfam" id="PF00085">
    <property type="entry name" value="Thioredoxin"/>
    <property type="match status" value="2"/>
</dbReference>
<dbReference type="VEuPathDB" id="VectorBase:LDEU001650"/>
<dbReference type="PANTHER" id="PTHR18929">
    <property type="entry name" value="PROTEIN DISULFIDE ISOMERASE"/>
    <property type="match status" value="1"/>
</dbReference>
<dbReference type="InterPro" id="IPR005788">
    <property type="entry name" value="PDI_thioredoxin-like_dom"/>
</dbReference>
<dbReference type="GO" id="GO:0005788">
    <property type="term" value="C:endoplasmic reticulum lumen"/>
    <property type="evidence" value="ECO:0007669"/>
    <property type="project" value="UniProtKB-SubCell"/>
</dbReference>
<dbReference type="GO" id="GO:0034976">
    <property type="term" value="P:response to endoplasmic reticulum stress"/>
    <property type="evidence" value="ECO:0007669"/>
    <property type="project" value="TreeGrafter"/>
</dbReference>
<dbReference type="InterPro" id="IPR005792">
    <property type="entry name" value="Prot_disulphide_isomerase"/>
</dbReference>
<sequence>MKSILCFTLFFVKLALCEDITIEEEVLVLTKANFEKAQESHKHLLVEFYAPWCGHCKALAPEYAKAAKHLKDEGSEIKLGKVDATVETELAEKYEVRGYPTLKFFRNGNVKDYSGGRTADDLVKWLKKQTGPPAVTLDNVEDSKKFKDSAEVVVIGFFADVTSKDAKAFLEVAADSDEHPFGITSNKDVFAEHNVVGDSVVLFKKFDEQRNDLTKELDVEGIKKFVTANSLPLVVDFSHETAQKIFGGEIKAHNLLFISKSHSEYESIVNSFRTVAKDFKNKVLFVTINTDIEDHERIMEFFGLKKEETPEMRLIKLEEEMTKFKPEKADLTEENVRNFVQGVLDGKIKQHLLSQELPEDWNKTPVKVLVSKNFDEVAFDKTKDVLVEFYAPWCGHCKQLAPIYEQLAEKYKDNENVFIAKMDATANELEHTKINSFPTIKLYKKNSNEVVEYNGERTLDGLIKFLETDGEYGRATTDEVVDYNGERTLEGMSQFLDSGGELGAAPKEEEIDEEEDREGKDDGKKDEL</sequence>
<dbReference type="InterPro" id="IPR036249">
    <property type="entry name" value="Thioredoxin-like_sf"/>
</dbReference>
<keyword evidence="6" id="KW-0677">Repeat</keyword>